<sequence length="462" mass="49898">MQSPIGQHPVTIWRENCEVFWGYREKCGAPLVTAPRMDFLSSGFQSFRVTNVRSFFHFICLAILVFAPIAVQGDPAQAAGSLYDVDKIDVDVTAANAVAAQKKAMAEAQAKGAQVLFRRLVPPEAHDRLPQLSSAEVESLVTGVSIGSERYSTTRYIASLGVSYSEAGVQQLLSSYGLPIEDSRAMEIKLLPVVIDQSGAPLNDSKLVKAWTDGWNSVDLAHAVAPADLVKRQGVLDQQRLSEILNGNIDAYEFLQNEIGGPLVIAIAEQKGETFSTRLFGADAVSEVDLIKDVPIRGDLDAAAMAAAEQDFAALQDRWKSMQSGAATAMPEGSEPPSSGGGGNWFNFGGRQQQPEAAPAPRNNGGGWFNFGGRQQQQEEAPPPAEYIVARVEFQGLMGWQEARSRLANVPGIERLEVNSLSPQGASITFDYAGSLNNLQQDLAQNGFSFEPGQGEYVLRAY</sequence>
<dbReference type="Proteomes" id="UP000095087">
    <property type="component" value="Unassembled WGS sequence"/>
</dbReference>
<comment type="caution">
    <text evidence="2">The sequence shown here is derived from an EMBL/GenBank/DDBJ whole genome shotgun (WGS) entry which is preliminary data.</text>
</comment>
<feature type="region of interest" description="Disordered" evidence="1">
    <location>
        <begin position="323"/>
        <end position="383"/>
    </location>
</feature>
<accession>A0A1E2RW71</accession>
<evidence type="ECO:0008006" key="4">
    <source>
        <dbReference type="Google" id="ProtNLM"/>
    </source>
</evidence>
<dbReference type="EMBL" id="MASI01000007">
    <property type="protein sequence ID" value="ODA66461.1"/>
    <property type="molecule type" value="Genomic_DNA"/>
</dbReference>
<proteinExistence type="predicted"/>
<evidence type="ECO:0000313" key="2">
    <source>
        <dbReference type="EMBL" id="ODA66461.1"/>
    </source>
</evidence>
<dbReference type="AlphaFoldDB" id="A0A1E2RW71"/>
<protein>
    <recommendedName>
        <fullName evidence="4">DUF2066 domain-containing protein</fullName>
    </recommendedName>
</protein>
<feature type="compositionally biased region" description="Low complexity" evidence="1">
    <location>
        <begin position="371"/>
        <end position="380"/>
    </location>
</feature>
<organism evidence="2 3">
    <name type="scientific">Methyloligella halotolerans</name>
    <dbReference type="NCBI Taxonomy" id="1177755"/>
    <lineage>
        <taxon>Bacteria</taxon>
        <taxon>Pseudomonadati</taxon>
        <taxon>Pseudomonadota</taxon>
        <taxon>Alphaproteobacteria</taxon>
        <taxon>Hyphomicrobiales</taxon>
        <taxon>Hyphomicrobiaceae</taxon>
        <taxon>Methyloligella</taxon>
    </lineage>
</organism>
<keyword evidence="3" id="KW-1185">Reference proteome</keyword>
<reference evidence="2 3" key="1">
    <citation type="submission" date="2016-07" db="EMBL/GenBank/DDBJ databases">
        <title>Draft genome sequence of Methyloligella halotolerans C2T (VKM B-2706T=CCUG 61687T=DSM 25045T), a halotolerant polyhydroxybutyrate accumulating methylotroph.</title>
        <authorList>
            <person name="Vasilenko O.V."/>
            <person name="Doronina N.V."/>
            <person name="Poroshina M.N."/>
            <person name="Tarlachkov S.V."/>
            <person name="Trotsenko Y.A."/>
        </authorList>
    </citation>
    <scope>NUCLEOTIDE SEQUENCE [LARGE SCALE GENOMIC DNA]</scope>
    <source>
        <strain evidence="2 3">VKM B-2706</strain>
    </source>
</reference>
<name>A0A1E2RW71_9HYPH</name>
<evidence type="ECO:0000313" key="3">
    <source>
        <dbReference type="Proteomes" id="UP000095087"/>
    </source>
</evidence>
<evidence type="ECO:0000256" key="1">
    <source>
        <dbReference type="SAM" id="MobiDB-lite"/>
    </source>
</evidence>
<dbReference type="OrthoDB" id="7928976at2"/>
<dbReference type="STRING" id="1177755.A7A08_02584"/>
<gene>
    <name evidence="2" type="ORF">A7A08_02584</name>
</gene>